<dbReference type="SUPFAM" id="SSF56645">
    <property type="entry name" value="Acyl-CoA dehydrogenase NM domain-like"/>
    <property type="match status" value="1"/>
</dbReference>
<evidence type="ECO:0000259" key="17">
    <source>
        <dbReference type="Pfam" id="PF02771"/>
    </source>
</evidence>
<proteinExistence type="inferred from homology"/>
<accession>A0A9Q0MA87</accession>
<keyword evidence="6 14" id="KW-0274">FAD</keyword>
<keyword evidence="5 14" id="KW-0285">Flavoprotein</keyword>
<gene>
    <name evidence="18" type="ORF">RDWZM_000650</name>
</gene>
<dbReference type="InterPro" id="IPR046373">
    <property type="entry name" value="Acyl-CoA_Oxase/DH_mid-dom_sf"/>
</dbReference>
<comment type="cofactor">
    <cofactor evidence="1 14">
        <name>FAD</name>
        <dbReference type="ChEBI" id="CHEBI:57692"/>
    </cofactor>
</comment>
<evidence type="ECO:0000256" key="1">
    <source>
        <dbReference type="ARBA" id="ARBA00001974"/>
    </source>
</evidence>
<dbReference type="InterPro" id="IPR052547">
    <property type="entry name" value="Mito_Isobutyryl-CoADH"/>
</dbReference>
<evidence type="ECO:0000256" key="10">
    <source>
        <dbReference type="ARBA" id="ARBA00052552"/>
    </source>
</evidence>
<dbReference type="OMA" id="NMATWML"/>
<evidence type="ECO:0000256" key="14">
    <source>
        <dbReference type="RuleBase" id="RU362125"/>
    </source>
</evidence>
<dbReference type="InterPro" id="IPR009075">
    <property type="entry name" value="AcylCo_DH/oxidase_C"/>
</dbReference>
<keyword evidence="7 14" id="KW-0560">Oxidoreductase</keyword>
<dbReference type="FunFam" id="2.40.110.10:FF:000001">
    <property type="entry name" value="Acyl-CoA dehydrogenase, mitochondrial"/>
    <property type="match status" value="1"/>
</dbReference>
<evidence type="ECO:0000256" key="5">
    <source>
        <dbReference type="ARBA" id="ARBA00022630"/>
    </source>
</evidence>
<evidence type="ECO:0000313" key="18">
    <source>
        <dbReference type="EMBL" id="KAJ6222105.1"/>
    </source>
</evidence>
<dbReference type="Gene3D" id="2.40.110.10">
    <property type="entry name" value="Butyryl-CoA Dehydrogenase, subunit A, domain 2"/>
    <property type="match status" value="1"/>
</dbReference>
<comment type="pathway">
    <text evidence="2">Amino-acid degradation; L-valine degradation.</text>
</comment>
<dbReference type="InterPro" id="IPR006089">
    <property type="entry name" value="Acyl-CoA_DH_CS"/>
</dbReference>
<evidence type="ECO:0000259" key="15">
    <source>
        <dbReference type="Pfam" id="PF00441"/>
    </source>
</evidence>
<keyword evidence="4" id="KW-0101">Branched-chain amino acid catabolism</keyword>
<dbReference type="InterPro" id="IPR036250">
    <property type="entry name" value="AcylCo_DH-like_C"/>
</dbReference>
<dbReference type="Pfam" id="PF00441">
    <property type="entry name" value="Acyl-CoA_dh_1"/>
    <property type="match status" value="1"/>
</dbReference>
<dbReference type="GO" id="GO:0005739">
    <property type="term" value="C:mitochondrion"/>
    <property type="evidence" value="ECO:0007669"/>
    <property type="project" value="TreeGrafter"/>
</dbReference>
<comment type="catalytic activity">
    <reaction evidence="10">
        <text>2-methylpropanoyl-CoA + oxidized [electron-transfer flavoprotein] + H(+) = 2-methylpropenoyl-CoA + reduced [electron-transfer flavoprotein]</text>
        <dbReference type="Rhea" id="RHEA:44180"/>
        <dbReference type="Rhea" id="RHEA-COMP:10685"/>
        <dbReference type="Rhea" id="RHEA-COMP:10686"/>
        <dbReference type="ChEBI" id="CHEBI:15378"/>
        <dbReference type="ChEBI" id="CHEBI:57338"/>
        <dbReference type="ChEBI" id="CHEBI:57692"/>
        <dbReference type="ChEBI" id="CHEBI:58307"/>
        <dbReference type="ChEBI" id="CHEBI:62500"/>
        <dbReference type="EC" id="1.3.8.5"/>
    </reaction>
    <physiologicalReaction direction="left-to-right" evidence="10">
        <dbReference type="Rhea" id="RHEA:44181"/>
    </physiologicalReaction>
</comment>
<evidence type="ECO:0000256" key="9">
    <source>
        <dbReference type="ARBA" id="ARBA00050268"/>
    </source>
</evidence>
<dbReference type="GO" id="GO:0009083">
    <property type="term" value="P:branched-chain amino acid catabolic process"/>
    <property type="evidence" value="ECO:0007669"/>
    <property type="project" value="UniProtKB-KW"/>
</dbReference>
<dbReference type="AlphaFoldDB" id="A0A9Q0MA87"/>
<evidence type="ECO:0000256" key="12">
    <source>
        <dbReference type="ARBA" id="ARBA00071686"/>
    </source>
</evidence>
<evidence type="ECO:0000256" key="8">
    <source>
        <dbReference type="ARBA" id="ARBA00049552"/>
    </source>
</evidence>
<sequence length="409" mass="45018">MKCLSLMANRTFSSNTIIDPSFGLTNSAKQLQSMAHQFAINEFRPYMRQWDEESIFPREQLRKCAQLGFGAMYVPVEDGGTGLSRLETSVIIEALSQGCVPTTAMLSIHNMCVGMLSKYGSTELKSRIMSPLVNFDLMASYCLTEPSSGSDAAGLLTKATKKDDHYVLNGTKAFISGGGESDVYFIMCRTGGPGSKGISCILVEKGTKGLSFGKLEKKLGWTSQPTRAVILEECKVPISNLLGEENRGFNYAMDGINGGRLNIASCSLGAAQWAMEEAIAYSLERKQFNKLLIEFQNTQFKLANFASELLASRLLVRAAASRLDEESQIDSSENEYDNKHISIPPLCAAGKLFATEKCFTIIDGCLQLLGGYGYLHDFPVQQLLRDSRVHRILEGTNEVMQLIISKDFF</sequence>
<evidence type="ECO:0000256" key="4">
    <source>
        <dbReference type="ARBA" id="ARBA00022456"/>
    </source>
</evidence>
<dbReference type="InterPro" id="IPR037069">
    <property type="entry name" value="AcylCoA_DH/ox_N_sf"/>
</dbReference>
<dbReference type="PROSITE" id="PS00072">
    <property type="entry name" value="ACYL_COA_DH_1"/>
    <property type="match status" value="1"/>
</dbReference>
<dbReference type="Pfam" id="PF02770">
    <property type="entry name" value="Acyl-CoA_dh_M"/>
    <property type="match status" value="1"/>
</dbReference>
<dbReference type="EMBL" id="JAPWDV010000001">
    <property type="protein sequence ID" value="KAJ6222105.1"/>
    <property type="molecule type" value="Genomic_DNA"/>
</dbReference>
<keyword evidence="19" id="KW-1185">Reference proteome</keyword>
<evidence type="ECO:0000256" key="6">
    <source>
        <dbReference type="ARBA" id="ARBA00022827"/>
    </source>
</evidence>
<comment type="catalytic activity">
    <reaction evidence="9">
        <text>propanoyl-CoA + oxidized [electron-transfer flavoprotein] + H(+) = acryloyl-CoA + reduced [electron-transfer flavoprotein]</text>
        <dbReference type="Rhea" id="RHEA:31287"/>
        <dbReference type="Rhea" id="RHEA-COMP:10685"/>
        <dbReference type="Rhea" id="RHEA-COMP:10686"/>
        <dbReference type="ChEBI" id="CHEBI:15378"/>
        <dbReference type="ChEBI" id="CHEBI:57367"/>
        <dbReference type="ChEBI" id="CHEBI:57392"/>
        <dbReference type="ChEBI" id="CHEBI:57692"/>
        <dbReference type="ChEBI" id="CHEBI:58307"/>
    </reaction>
    <physiologicalReaction direction="left-to-right" evidence="9">
        <dbReference type="Rhea" id="RHEA:31288"/>
    </physiologicalReaction>
</comment>
<evidence type="ECO:0000256" key="13">
    <source>
        <dbReference type="ARBA" id="ARBA00076026"/>
    </source>
</evidence>
<dbReference type="FunFam" id="1.20.140.10:FF:000001">
    <property type="entry name" value="Acyl-CoA dehydrogenase"/>
    <property type="match status" value="1"/>
</dbReference>
<feature type="domain" description="Acyl-CoA dehydrogenase/oxidase N-terminal" evidence="17">
    <location>
        <begin position="26"/>
        <end position="134"/>
    </location>
</feature>
<dbReference type="Proteomes" id="UP001142055">
    <property type="component" value="Chromosome 1"/>
</dbReference>
<dbReference type="Gene3D" id="1.20.140.10">
    <property type="entry name" value="Butyryl-CoA Dehydrogenase, subunit A, domain 3"/>
    <property type="match status" value="1"/>
</dbReference>
<comment type="function">
    <text evidence="11">Isobutyryl-CoA dehydrogenase which catalyzes the conversion of 2-methylpropanoyl-CoA to (2E)-2-methylpropenoyl-CoA in the valine catabolic pathway. To a lesser extent, also able to catalyze the oxidation of (2S)-2-methylbutanoyl-CoA.</text>
</comment>
<reference evidence="18" key="1">
    <citation type="submission" date="2022-12" db="EMBL/GenBank/DDBJ databases">
        <title>Genome assemblies of Blomia tropicalis.</title>
        <authorList>
            <person name="Cui Y."/>
        </authorList>
    </citation>
    <scope>NUCLEOTIDE SEQUENCE</scope>
    <source>
        <tissue evidence="18">Adult mites</tissue>
    </source>
</reference>
<evidence type="ECO:0000259" key="16">
    <source>
        <dbReference type="Pfam" id="PF02770"/>
    </source>
</evidence>
<dbReference type="PANTHER" id="PTHR43831">
    <property type="entry name" value="ISOBUTYRYL-COA DEHYDROGENASE"/>
    <property type="match status" value="1"/>
</dbReference>
<comment type="catalytic activity">
    <reaction evidence="8">
        <text>(2S)-2-methylbutanoyl-CoA + oxidized [electron-transfer flavoprotein] + H(+) = (2E)-2-methylbut-2-enoyl-CoA + reduced [electron-transfer flavoprotein]</text>
        <dbReference type="Rhea" id="RHEA:48256"/>
        <dbReference type="Rhea" id="RHEA-COMP:10685"/>
        <dbReference type="Rhea" id="RHEA-COMP:10686"/>
        <dbReference type="ChEBI" id="CHEBI:15378"/>
        <dbReference type="ChEBI" id="CHEBI:57337"/>
        <dbReference type="ChEBI" id="CHEBI:57692"/>
        <dbReference type="ChEBI" id="CHEBI:58307"/>
        <dbReference type="ChEBI" id="CHEBI:88166"/>
    </reaction>
    <physiologicalReaction direction="left-to-right" evidence="8">
        <dbReference type="Rhea" id="RHEA:48257"/>
    </physiologicalReaction>
</comment>
<dbReference type="InterPro" id="IPR013786">
    <property type="entry name" value="AcylCoA_DH/ox_N"/>
</dbReference>
<comment type="caution">
    <text evidence="18">The sequence shown here is derived from an EMBL/GenBank/DDBJ whole genome shotgun (WGS) entry which is preliminary data.</text>
</comment>
<dbReference type="PANTHER" id="PTHR43831:SF1">
    <property type="entry name" value="ISOBUTYRYL-COA DEHYDROGENASE, MITOCHONDRIAL"/>
    <property type="match status" value="1"/>
</dbReference>
<dbReference type="Pfam" id="PF02771">
    <property type="entry name" value="Acyl-CoA_dh_N"/>
    <property type="match status" value="1"/>
</dbReference>
<feature type="domain" description="Acyl-CoA dehydrogenase/oxidase C-terminal" evidence="15">
    <location>
        <begin position="246"/>
        <end position="406"/>
    </location>
</feature>
<name>A0A9Q0MA87_BLOTA</name>
<comment type="similarity">
    <text evidence="3 14">Belongs to the acyl-CoA dehydrogenase family.</text>
</comment>
<dbReference type="Gene3D" id="1.10.540.10">
    <property type="entry name" value="Acyl-CoA dehydrogenase/oxidase, N-terminal domain"/>
    <property type="match status" value="1"/>
</dbReference>
<evidence type="ECO:0000256" key="7">
    <source>
        <dbReference type="ARBA" id="ARBA00023002"/>
    </source>
</evidence>
<dbReference type="PIRSF" id="PIRSF016578">
    <property type="entry name" value="HsaA"/>
    <property type="match status" value="1"/>
</dbReference>
<evidence type="ECO:0000313" key="19">
    <source>
        <dbReference type="Proteomes" id="UP001142055"/>
    </source>
</evidence>
<evidence type="ECO:0000256" key="2">
    <source>
        <dbReference type="ARBA" id="ARBA00005109"/>
    </source>
</evidence>
<organism evidence="18 19">
    <name type="scientific">Blomia tropicalis</name>
    <name type="common">Mite</name>
    <dbReference type="NCBI Taxonomy" id="40697"/>
    <lineage>
        <taxon>Eukaryota</taxon>
        <taxon>Metazoa</taxon>
        <taxon>Ecdysozoa</taxon>
        <taxon>Arthropoda</taxon>
        <taxon>Chelicerata</taxon>
        <taxon>Arachnida</taxon>
        <taxon>Acari</taxon>
        <taxon>Acariformes</taxon>
        <taxon>Sarcoptiformes</taxon>
        <taxon>Astigmata</taxon>
        <taxon>Glycyphagoidea</taxon>
        <taxon>Echimyopodidae</taxon>
        <taxon>Blomia</taxon>
    </lineage>
</organism>
<evidence type="ECO:0000256" key="3">
    <source>
        <dbReference type="ARBA" id="ARBA00009347"/>
    </source>
</evidence>
<dbReference type="GO" id="GO:0003853">
    <property type="term" value="F:short-chain 2-methyl fatty acyl-CoA dehydrogenase activity"/>
    <property type="evidence" value="ECO:0007669"/>
    <property type="project" value="UniProtKB-EC"/>
</dbReference>
<dbReference type="GO" id="GO:0050660">
    <property type="term" value="F:flavin adenine dinucleotide binding"/>
    <property type="evidence" value="ECO:0007669"/>
    <property type="project" value="InterPro"/>
</dbReference>
<protein>
    <recommendedName>
        <fullName evidence="12">Isobutyryl-CoA dehydrogenase, mitochondrial</fullName>
    </recommendedName>
    <alternativeName>
        <fullName evidence="13">Acyl-CoA dehydrogenase family member 8</fullName>
    </alternativeName>
</protein>
<dbReference type="InterPro" id="IPR006091">
    <property type="entry name" value="Acyl-CoA_Oxase/DH_mid-dom"/>
</dbReference>
<dbReference type="InterPro" id="IPR009100">
    <property type="entry name" value="AcylCoA_DH/oxidase_NM_dom_sf"/>
</dbReference>
<feature type="domain" description="Acyl-CoA oxidase/dehydrogenase middle" evidence="16">
    <location>
        <begin position="141"/>
        <end position="234"/>
    </location>
</feature>
<evidence type="ECO:0000256" key="11">
    <source>
        <dbReference type="ARBA" id="ARBA00055070"/>
    </source>
</evidence>
<dbReference type="SUPFAM" id="SSF47203">
    <property type="entry name" value="Acyl-CoA dehydrogenase C-terminal domain-like"/>
    <property type="match status" value="1"/>
</dbReference>